<evidence type="ECO:0000313" key="13">
    <source>
        <dbReference type="EMBL" id="WFT74696.1"/>
    </source>
</evidence>
<dbReference type="InterPro" id="IPR022998">
    <property type="entry name" value="ThiamineP_synth_TenI"/>
</dbReference>
<dbReference type="NCBIfam" id="TIGR00693">
    <property type="entry name" value="thiE"/>
    <property type="match status" value="1"/>
</dbReference>
<accession>A0ABY8J131</accession>
<dbReference type="InterPro" id="IPR034291">
    <property type="entry name" value="TMP_synthase"/>
</dbReference>
<evidence type="ECO:0000313" key="14">
    <source>
        <dbReference type="Proteomes" id="UP001221597"/>
    </source>
</evidence>
<organism evidence="13 14">
    <name type="scientific">Halobacillus naozhouensis</name>
    <dbReference type="NCBI Taxonomy" id="554880"/>
    <lineage>
        <taxon>Bacteria</taxon>
        <taxon>Bacillati</taxon>
        <taxon>Bacillota</taxon>
        <taxon>Bacilli</taxon>
        <taxon>Bacillales</taxon>
        <taxon>Bacillaceae</taxon>
        <taxon>Halobacillus</taxon>
    </lineage>
</organism>
<dbReference type="PANTHER" id="PTHR20857">
    <property type="entry name" value="THIAMINE-PHOSPHATE PYROPHOSPHORYLASE"/>
    <property type="match status" value="1"/>
</dbReference>
<dbReference type="CDD" id="cd00564">
    <property type="entry name" value="TMP_TenI"/>
    <property type="match status" value="1"/>
</dbReference>
<feature type="binding site" evidence="9">
    <location>
        <begin position="137"/>
        <end position="139"/>
    </location>
    <ligand>
        <name>2-[(2R,5Z)-2-carboxy-4-methylthiazol-5(2H)-ylidene]ethyl phosphate</name>
        <dbReference type="ChEBI" id="CHEBI:62899"/>
    </ligand>
</feature>
<dbReference type="PANTHER" id="PTHR20857:SF15">
    <property type="entry name" value="THIAMINE-PHOSPHATE SYNTHASE"/>
    <property type="match status" value="1"/>
</dbReference>
<dbReference type="InterPro" id="IPR036206">
    <property type="entry name" value="ThiamineP_synth_sf"/>
</dbReference>
<dbReference type="InterPro" id="IPR013785">
    <property type="entry name" value="Aldolase_TIM"/>
</dbReference>
<dbReference type="Proteomes" id="UP001221597">
    <property type="component" value="Chromosome"/>
</dbReference>
<evidence type="ECO:0000256" key="3">
    <source>
        <dbReference type="ARBA" id="ARBA00022723"/>
    </source>
</evidence>
<dbReference type="EMBL" id="CP121671">
    <property type="protein sequence ID" value="WFT74696.1"/>
    <property type="molecule type" value="Genomic_DNA"/>
</dbReference>
<proteinExistence type="inferred from homology"/>
<feature type="binding site" evidence="9">
    <location>
        <position position="140"/>
    </location>
    <ligand>
        <name>4-amino-2-methyl-5-(diphosphooxymethyl)pyrimidine</name>
        <dbReference type="ChEBI" id="CHEBI:57841"/>
    </ligand>
</feature>
<feature type="binding site" evidence="9">
    <location>
        <position position="73"/>
    </location>
    <ligand>
        <name>4-amino-2-methyl-5-(diphosphooxymethyl)pyrimidine</name>
        <dbReference type="ChEBI" id="CHEBI:57841"/>
    </ligand>
</feature>
<reference evidence="13 14" key="1">
    <citation type="submission" date="2023-04" db="EMBL/GenBank/DDBJ databases">
        <title>Genome sequence of Halobacillus naozhouensis KACC 21980.</title>
        <authorList>
            <person name="Kim S."/>
            <person name="Heo J."/>
            <person name="Kwon S.-W."/>
        </authorList>
    </citation>
    <scope>NUCLEOTIDE SEQUENCE [LARGE SCALE GENOMIC DNA]</scope>
    <source>
        <strain evidence="13 14">KCTC 13234</strain>
    </source>
</reference>
<sequence>MNLRKRLRKYLIMGSQNCPRDPVKILEEAIAGGITAFQFREKGLGSLKGEDKLSLGQKLRKLCRQHDVLFIVNDDSVLVDPLEADGIHVGQEDMSVKQLRSTFPNKIIGLSVSNEAELKESSVDVVDYLGAGPVFGTSTKLDAKVAVGVEWIEKLRGMYPDVPLVGIGGVTVRNSGLVLEAGADGVCVISAMTYADDVRDVASRL</sequence>
<dbReference type="Gene3D" id="3.20.20.70">
    <property type="entry name" value="Aldolase class I"/>
    <property type="match status" value="1"/>
</dbReference>
<keyword evidence="3 9" id="KW-0479">Metal-binding</keyword>
<dbReference type="HAMAP" id="MF_00097">
    <property type="entry name" value="TMP_synthase"/>
    <property type="match status" value="1"/>
</dbReference>
<dbReference type="RefSeq" id="WP_283076692.1">
    <property type="nucleotide sequence ID" value="NZ_CP121671.1"/>
</dbReference>
<feature type="binding site" evidence="9">
    <location>
        <begin position="189"/>
        <end position="190"/>
    </location>
    <ligand>
        <name>2-[(2R,5Z)-2-carboxy-4-methylthiazol-5(2H)-ylidene]ethyl phosphate</name>
        <dbReference type="ChEBI" id="CHEBI:62899"/>
    </ligand>
</feature>
<dbReference type="GO" id="GO:0004789">
    <property type="term" value="F:thiamine-phosphate diphosphorylase activity"/>
    <property type="evidence" value="ECO:0007669"/>
    <property type="project" value="UniProtKB-EC"/>
</dbReference>
<feature type="binding site" evidence="9">
    <location>
        <position position="169"/>
    </location>
    <ligand>
        <name>2-[(2R,5Z)-2-carboxy-4-methylthiazol-5(2H)-ylidene]ethyl phosphate</name>
        <dbReference type="ChEBI" id="CHEBI:62899"/>
    </ligand>
</feature>
<dbReference type="Pfam" id="PF02581">
    <property type="entry name" value="TMP-TENI"/>
    <property type="match status" value="1"/>
</dbReference>
<evidence type="ECO:0000256" key="7">
    <source>
        <dbReference type="ARBA" id="ARBA00047851"/>
    </source>
</evidence>
<dbReference type="EC" id="2.5.1.3" evidence="9"/>
<comment type="catalytic activity">
    <reaction evidence="6 9 10">
        <text>4-methyl-5-(2-phosphooxyethyl)-thiazole + 4-amino-2-methyl-5-(diphosphooxymethyl)pyrimidine + H(+) = thiamine phosphate + diphosphate</text>
        <dbReference type="Rhea" id="RHEA:22328"/>
        <dbReference type="ChEBI" id="CHEBI:15378"/>
        <dbReference type="ChEBI" id="CHEBI:33019"/>
        <dbReference type="ChEBI" id="CHEBI:37575"/>
        <dbReference type="ChEBI" id="CHEBI:57841"/>
        <dbReference type="ChEBI" id="CHEBI:58296"/>
        <dbReference type="EC" id="2.5.1.3"/>
    </reaction>
</comment>
<evidence type="ECO:0000259" key="12">
    <source>
        <dbReference type="Pfam" id="PF02581"/>
    </source>
</evidence>
<evidence type="ECO:0000256" key="2">
    <source>
        <dbReference type="ARBA" id="ARBA00022679"/>
    </source>
</evidence>
<keyword evidence="14" id="KW-1185">Reference proteome</keyword>
<feature type="binding site" evidence="9">
    <location>
        <position position="74"/>
    </location>
    <ligand>
        <name>Mg(2+)</name>
        <dbReference type="ChEBI" id="CHEBI:18420"/>
    </ligand>
</feature>
<comment type="function">
    <text evidence="9">Condenses 4-methyl-5-(beta-hydroxyethyl)thiazole monophosphate (THZ-P) and 2-methyl-4-amino-5-hydroxymethyl pyrimidine pyrophosphate (HMP-PP) to form thiamine monophosphate (TMP).</text>
</comment>
<keyword evidence="4 9" id="KW-0460">Magnesium</keyword>
<name>A0ABY8J131_9BACI</name>
<evidence type="ECO:0000256" key="5">
    <source>
        <dbReference type="ARBA" id="ARBA00022977"/>
    </source>
</evidence>
<dbReference type="SUPFAM" id="SSF51391">
    <property type="entry name" value="Thiamin phosphate synthase"/>
    <property type="match status" value="1"/>
</dbReference>
<evidence type="ECO:0000256" key="6">
    <source>
        <dbReference type="ARBA" id="ARBA00047334"/>
    </source>
</evidence>
<feature type="binding site" evidence="9">
    <location>
        <begin position="38"/>
        <end position="42"/>
    </location>
    <ligand>
        <name>4-amino-2-methyl-5-(diphosphooxymethyl)pyrimidine</name>
        <dbReference type="ChEBI" id="CHEBI:57841"/>
    </ligand>
</feature>
<comment type="pathway">
    <text evidence="1 9 11">Cofactor biosynthesis; thiamine diphosphate biosynthesis; thiamine phosphate from 4-amino-2-methyl-5-diphosphomethylpyrimidine and 4-methyl-5-(2-phosphoethyl)-thiazole: step 1/1.</text>
</comment>
<comment type="catalytic activity">
    <reaction evidence="8 9 10">
        <text>2-[(2R,5Z)-2-carboxy-4-methylthiazol-5(2H)-ylidene]ethyl phosphate + 4-amino-2-methyl-5-(diphosphooxymethyl)pyrimidine + 2 H(+) = thiamine phosphate + CO2 + diphosphate</text>
        <dbReference type="Rhea" id="RHEA:47844"/>
        <dbReference type="ChEBI" id="CHEBI:15378"/>
        <dbReference type="ChEBI" id="CHEBI:16526"/>
        <dbReference type="ChEBI" id="CHEBI:33019"/>
        <dbReference type="ChEBI" id="CHEBI:37575"/>
        <dbReference type="ChEBI" id="CHEBI:57841"/>
        <dbReference type="ChEBI" id="CHEBI:62899"/>
        <dbReference type="EC" id="2.5.1.3"/>
    </reaction>
</comment>
<evidence type="ECO:0000256" key="4">
    <source>
        <dbReference type="ARBA" id="ARBA00022842"/>
    </source>
</evidence>
<comment type="catalytic activity">
    <reaction evidence="7 9 10">
        <text>2-(2-carboxy-4-methylthiazol-5-yl)ethyl phosphate + 4-amino-2-methyl-5-(diphosphooxymethyl)pyrimidine + 2 H(+) = thiamine phosphate + CO2 + diphosphate</text>
        <dbReference type="Rhea" id="RHEA:47848"/>
        <dbReference type="ChEBI" id="CHEBI:15378"/>
        <dbReference type="ChEBI" id="CHEBI:16526"/>
        <dbReference type="ChEBI" id="CHEBI:33019"/>
        <dbReference type="ChEBI" id="CHEBI:37575"/>
        <dbReference type="ChEBI" id="CHEBI:57841"/>
        <dbReference type="ChEBI" id="CHEBI:62890"/>
        <dbReference type="EC" id="2.5.1.3"/>
    </reaction>
</comment>
<evidence type="ECO:0000256" key="9">
    <source>
        <dbReference type="HAMAP-Rule" id="MF_00097"/>
    </source>
</evidence>
<keyword evidence="2 9" id="KW-0808">Transferase</keyword>
<feature type="domain" description="Thiamine phosphate synthase/TenI" evidence="12">
    <location>
        <begin position="10"/>
        <end position="191"/>
    </location>
</feature>
<protein>
    <recommendedName>
        <fullName evidence="9">Thiamine-phosphate synthase</fullName>
        <shortName evidence="9">TP synthase</shortName>
        <shortName evidence="9">TPS</shortName>
        <ecNumber evidence="9">2.5.1.3</ecNumber>
    </recommendedName>
    <alternativeName>
        <fullName evidence="9">Thiamine-phosphate pyrophosphorylase</fullName>
        <shortName evidence="9">TMP pyrophosphorylase</shortName>
        <shortName evidence="9">TMP-PPase</shortName>
    </alternativeName>
</protein>
<evidence type="ECO:0000256" key="10">
    <source>
        <dbReference type="RuleBase" id="RU003826"/>
    </source>
</evidence>
<gene>
    <name evidence="9 13" type="primary">thiE</name>
    <name evidence="13" type="ORF">P9989_20500</name>
</gene>
<comment type="cofactor">
    <cofactor evidence="9">
        <name>Mg(2+)</name>
        <dbReference type="ChEBI" id="CHEBI:18420"/>
    </cofactor>
    <text evidence="9">Binds 1 Mg(2+) ion per subunit.</text>
</comment>
<evidence type="ECO:0000256" key="1">
    <source>
        <dbReference type="ARBA" id="ARBA00005165"/>
    </source>
</evidence>
<comment type="similarity">
    <text evidence="9 10">Belongs to the thiamine-phosphate synthase family.</text>
</comment>
<evidence type="ECO:0000256" key="11">
    <source>
        <dbReference type="RuleBase" id="RU004253"/>
    </source>
</evidence>
<keyword evidence="5 9" id="KW-0784">Thiamine biosynthesis</keyword>
<feature type="binding site" evidence="9">
    <location>
        <position position="93"/>
    </location>
    <ligand>
        <name>Mg(2+)</name>
        <dbReference type="ChEBI" id="CHEBI:18420"/>
    </ligand>
</feature>
<feature type="binding site" evidence="9">
    <location>
        <position position="111"/>
    </location>
    <ligand>
        <name>4-amino-2-methyl-5-(diphosphooxymethyl)pyrimidine</name>
        <dbReference type="ChEBI" id="CHEBI:57841"/>
    </ligand>
</feature>
<evidence type="ECO:0000256" key="8">
    <source>
        <dbReference type="ARBA" id="ARBA00047883"/>
    </source>
</evidence>